<dbReference type="Pfam" id="PF13007">
    <property type="entry name" value="LZ_Tnp_IS66"/>
    <property type="match status" value="1"/>
</dbReference>
<comment type="caution">
    <text evidence="2">The sequence shown here is derived from an EMBL/GenBank/DDBJ whole genome shotgun (WGS) entry which is preliminary data.</text>
</comment>
<proteinExistence type="predicted"/>
<sequence>MTQQRFGASSEKWSPGQLGLFDEAEILSDDAEESTALVPAHQRGRTYVR</sequence>
<dbReference type="InterPro" id="IPR024463">
    <property type="entry name" value="Transposase_TnpC_homeodom"/>
</dbReference>
<dbReference type="Proteomes" id="UP000029868">
    <property type="component" value="Unassembled WGS sequence"/>
</dbReference>
<dbReference type="RefSeq" id="WP_081967668.1">
    <property type="nucleotide sequence ID" value="NZ_JQEC01000002.1"/>
</dbReference>
<evidence type="ECO:0000313" key="3">
    <source>
        <dbReference type="Proteomes" id="UP000029868"/>
    </source>
</evidence>
<protein>
    <submittedName>
        <fullName evidence="2">Transposase TnpC, homeodomain containing protein</fullName>
    </submittedName>
</protein>
<dbReference type="PATRIC" id="fig|28229.3.peg.301"/>
<keyword evidence="2" id="KW-0238">DNA-binding</keyword>
<keyword evidence="2" id="KW-0371">Homeobox</keyword>
<reference evidence="2 3" key="1">
    <citation type="submission" date="2014-08" db="EMBL/GenBank/DDBJ databases">
        <title>Genomic and Phenotypic Diversity of Colwellia psychrerythraea strains from Disparate Marine Basins.</title>
        <authorList>
            <person name="Techtmann S.M."/>
            <person name="Stelling S.C."/>
            <person name="Utturkar S.M."/>
            <person name="Alshibli N."/>
            <person name="Harris A."/>
            <person name="Brown S.D."/>
            <person name="Hazen T.C."/>
        </authorList>
    </citation>
    <scope>NUCLEOTIDE SEQUENCE [LARGE SCALE GENOMIC DNA]</scope>
    <source>
        <strain evidence="2 3">GAB14E</strain>
    </source>
</reference>
<organism evidence="2 3">
    <name type="scientific">Colwellia psychrerythraea</name>
    <name type="common">Vibrio psychroerythus</name>
    <dbReference type="NCBI Taxonomy" id="28229"/>
    <lineage>
        <taxon>Bacteria</taxon>
        <taxon>Pseudomonadati</taxon>
        <taxon>Pseudomonadota</taxon>
        <taxon>Gammaproteobacteria</taxon>
        <taxon>Alteromonadales</taxon>
        <taxon>Colwelliaceae</taxon>
        <taxon>Colwellia</taxon>
    </lineage>
</organism>
<gene>
    <name evidence="2" type="ORF">GAB14E_1144</name>
</gene>
<accession>A0A099L560</accession>
<feature type="domain" description="Transposase TnpC homeodomain" evidence="1">
    <location>
        <begin position="2"/>
        <end position="43"/>
    </location>
</feature>
<dbReference type="EMBL" id="JQEC01000002">
    <property type="protein sequence ID" value="KGJ97555.1"/>
    <property type="molecule type" value="Genomic_DNA"/>
</dbReference>
<dbReference type="AlphaFoldDB" id="A0A099L560"/>
<evidence type="ECO:0000313" key="2">
    <source>
        <dbReference type="EMBL" id="KGJ97555.1"/>
    </source>
</evidence>
<name>A0A099L560_COLPS</name>
<dbReference type="GO" id="GO:0003677">
    <property type="term" value="F:DNA binding"/>
    <property type="evidence" value="ECO:0007669"/>
    <property type="project" value="UniProtKB-KW"/>
</dbReference>
<evidence type="ECO:0000259" key="1">
    <source>
        <dbReference type="Pfam" id="PF13007"/>
    </source>
</evidence>